<evidence type="ECO:0000313" key="2">
    <source>
        <dbReference type="Proteomes" id="UP000784294"/>
    </source>
</evidence>
<proteinExistence type="predicted"/>
<organism evidence="1 2">
    <name type="scientific">Protopolystoma xenopodis</name>
    <dbReference type="NCBI Taxonomy" id="117903"/>
    <lineage>
        <taxon>Eukaryota</taxon>
        <taxon>Metazoa</taxon>
        <taxon>Spiralia</taxon>
        <taxon>Lophotrochozoa</taxon>
        <taxon>Platyhelminthes</taxon>
        <taxon>Monogenea</taxon>
        <taxon>Polyopisthocotylea</taxon>
        <taxon>Polystomatidea</taxon>
        <taxon>Polystomatidae</taxon>
        <taxon>Protopolystoma</taxon>
    </lineage>
</organism>
<sequence>MLAVDSDTLFSSTTSTNALWYPLIAARFGPPLCFLPNQARLSGTSGVGQTRDPYGKQVRIVQSKCKVNDIGCAVNHKPNARTRCHMLFVIH</sequence>
<dbReference type="Proteomes" id="UP000784294">
    <property type="component" value="Unassembled WGS sequence"/>
</dbReference>
<dbReference type="EMBL" id="CAAALY010085932">
    <property type="protein sequence ID" value="VEL27254.1"/>
    <property type="molecule type" value="Genomic_DNA"/>
</dbReference>
<evidence type="ECO:0000313" key="1">
    <source>
        <dbReference type="EMBL" id="VEL27254.1"/>
    </source>
</evidence>
<reference evidence="1" key="1">
    <citation type="submission" date="2018-11" db="EMBL/GenBank/DDBJ databases">
        <authorList>
            <consortium name="Pathogen Informatics"/>
        </authorList>
    </citation>
    <scope>NUCLEOTIDE SEQUENCE</scope>
</reference>
<comment type="caution">
    <text evidence="1">The sequence shown here is derived from an EMBL/GenBank/DDBJ whole genome shotgun (WGS) entry which is preliminary data.</text>
</comment>
<gene>
    <name evidence="1" type="ORF">PXEA_LOCUS20694</name>
</gene>
<dbReference type="AlphaFoldDB" id="A0A448X3P9"/>
<protein>
    <submittedName>
        <fullName evidence="1">Uncharacterized protein</fullName>
    </submittedName>
</protein>
<name>A0A448X3P9_9PLAT</name>
<accession>A0A448X3P9</accession>
<keyword evidence="2" id="KW-1185">Reference proteome</keyword>